<organism evidence="4">
    <name type="scientific">Anthurium amnicola</name>
    <dbReference type="NCBI Taxonomy" id="1678845"/>
    <lineage>
        <taxon>Eukaryota</taxon>
        <taxon>Viridiplantae</taxon>
        <taxon>Streptophyta</taxon>
        <taxon>Embryophyta</taxon>
        <taxon>Tracheophyta</taxon>
        <taxon>Spermatophyta</taxon>
        <taxon>Magnoliopsida</taxon>
        <taxon>Liliopsida</taxon>
        <taxon>Araceae</taxon>
        <taxon>Pothoideae</taxon>
        <taxon>Potheae</taxon>
        <taxon>Anthurium</taxon>
    </lineage>
</organism>
<feature type="repeat" description="PPR" evidence="2">
    <location>
        <begin position="212"/>
        <end position="246"/>
    </location>
</feature>
<dbReference type="InterPro" id="IPR046848">
    <property type="entry name" value="E_motif"/>
</dbReference>
<dbReference type="Pfam" id="PF14432">
    <property type="entry name" value="DYW_deaminase"/>
    <property type="match status" value="1"/>
</dbReference>
<dbReference type="Pfam" id="PF20431">
    <property type="entry name" value="E_motif"/>
    <property type="match status" value="1"/>
</dbReference>
<dbReference type="GO" id="GO:0009451">
    <property type="term" value="P:RNA modification"/>
    <property type="evidence" value="ECO:0007669"/>
    <property type="project" value="InterPro"/>
</dbReference>
<feature type="repeat" description="PPR" evidence="2">
    <location>
        <begin position="181"/>
        <end position="211"/>
    </location>
</feature>
<dbReference type="PROSITE" id="PS51375">
    <property type="entry name" value="PPR"/>
    <property type="match status" value="3"/>
</dbReference>
<dbReference type="InterPro" id="IPR032867">
    <property type="entry name" value="DYW_dom"/>
</dbReference>
<dbReference type="InterPro" id="IPR046849">
    <property type="entry name" value="E2_motif"/>
</dbReference>
<dbReference type="EMBL" id="GDJX01002058">
    <property type="protein sequence ID" value="JAT65878.1"/>
    <property type="molecule type" value="Transcribed_RNA"/>
</dbReference>
<evidence type="ECO:0000259" key="3">
    <source>
        <dbReference type="Pfam" id="PF14432"/>
    </source>
</evidence>
<sequence length="620" mass="68787">MNHSREPSCGLQAALYRLLRLSSATRHLQQIHARFYLLGLHQDHFLITHLISLCHRLGDVDHALAAYAQTRRPTTYPLNAVLEALADAGDALKRRGVAVYLAQLRVCHGGDATRRPNCFTFSPLLRSCVDSTNLVSQVHCHITKFGAHADVYVGTTLLDSYSKRGKAEVAQQLFDEMPVRSIVSWNSMISGLARNGDVVGAQELFDEMPQRNNVSWASMITGYAQNGHFHETLLLFDEMASSGIELDKMAAVSVLSACANLGALGLGKKLHQYLDRAGCSLDLFIGGALVDMYSKCGVVDQAVDVFTRMPEKNVVVYSSMIMGLAMNGRCIEALMAFEDMRKEGIQPNDITLVGVMCACCHGGLIDEGRQYFKSMGQTYSITPKLQHYACMVDLLGRAGQVKDAYQFIEEMPIDPDVVVWGALLGACRIHGEFELGKYVARRILQLDPGHSGSHVFLSSACARIRDWKGLKKITKRMVSSGTKKIPGNSWIEVNNVVHHFFAGDKSHLQSDKIYMKLAELGKLLEIEGYSPNVVSVVCDVEEEDKEQALYVHSEKIAVAFGLISTPEGTDIRIVKNLRVCIDCHSSIKLISKIVRRDIILRDSNRFHHFTGGTCSCRDYW</sequence>
<evidence type="ECO:0000256" key="1">
    <source>
        <dbReference type="ARBA" id="ARBA00022737"/>
    </source>
</evidence>
<dbReference type="GO" id="GO:0003723">
    <property type="term" value="F:RNA binding"/>
    <property type="evidence" value="ECO:0007669"/>
    <property type="project" value="InterPro"/>
</dbReference>
<keyword evidence="1" id="KW-0677">Repeat</keyword>
<dbReference type="PANTHER" id="PTHR47926:SF347">
    <property type="entry name" value="PENTATRICOPEPTIDE REPEAT-CONTAINING PROTEIN"/>
    <property type="match status" value="1"/>
</dbReference>
<dbReference type="PANTHER" id="PTHR47926">
    <property type="entry name" value="PENTATRICOPEPTIDE REPEAT-CONTAINING PROTEIN"/>
    <property type="match status" value="1"/>
</dbReference>
<dbReference type="InterPro" id="IPR011990">
    <property type="entry name" value="TPR-like_helical_dom_sf"/>
</dbReference>
<feature type="domain" description="DYW" evidence="3">
    <location>
        <begin position="528"/>
        <end position="620"/>
    </location>
</feature>
<dbReference type="FunFam" id="1.25.40.10:FF:000184">
    <property type="entry name" value="Pentatricopeptide repeat-containing protein, chloroplastic"/>
    <property type="match status" value="1"/>
</dbReference>
<dbReference type="FunFam" id="1.25.40.10:FF:000348">
    <property type="entry name" value="Pentatricopeptide repeat-containing protein chloroplastic"/>
    <property type="match status" value="1"/>
</dbReference>
<dbReference type="GO" id="GO:0008270">
    <property type="term" value="F:zinc ion binding"/>
    <property type="evidence" value="ECO:0007669"/>
    <property type="project" value="InterPro"/>
</dbReference>
<proteinExistence type="predicted"/>
<reference evidence="4" key="1">
    <citation type="submission" date="2015-07" db="EMBL/GenBank/DDBJ databases">
        <title>Transcriptome Assembly of Anthurium amnicola.</title>
        <authorList>
            <person name="Suzuki J."/>
        </authorList>
    </citation>
    <scope>NUCLEOTIDE SEQUENCE</scope>
</reference>
<dbReference type="Gene3D" id="1.25.40.10">
    <property type="entry name" value="Tetratricopeptide repeat domain"/>
    <property type="match status" value="2"/>
</dbReference>
<gene>
    <name evidence="4" type="primary">PCMP-H48_1</name>
    <name evidence="4" type="ORF">g.46416</name>
</gene>
<accession>A0A1D1ZG93</accession>
<name>A0A1D1ZG93_9ARAE</name>
<dbReference type="Pfam" id="PF01535">
    <property type="entry name" value="PPR"/>
    <property type="match status" value="4"/>
</dbReference>
<evidence type="ECO:0000313" key="4">
    <source>
        <dbReference type="EMBL" id="JAT65878.1"/>
    </source>
</evidence>
<dbReference type="NCBIfam" id="TIGR00756">
    <property type="entry name" value="PPR"/>
    <property type="match status" value="3"/>
</dbReference>
<dbReference type="InterPro" id="IPR046960">
    <property type="entry name" value="PPR_At4g14850-like_plant"/>
</dbReference>
<dbReference type="Pfam" id="PF13041">
    <property type="entry name" value="PPR_2"/>
    <property type="match status" value="1"/>
</dbReference>
<feature type="repeat" description="PPR" evidence="2">
    <location>
        <begin position="313"/>
        <end position="347"/>
    </location>
</feature>
<evidence type="ECO:0000256" key="2">
    <source>
        <dbReference type="PROSITE-ProRule" id="PRU00708"/>
    </source>
</evidence>
<protein>
    <submittedName>
        <fullName evidence="4">Pentatricopeptide repeat-containing protein At4g37380, chloroplastic</fullName>
    </submittedName>
</protein>
<dbReference type="Pfam" id="PF20430">
    <property type="entry name" value="Eplus_motif"/>
    <property type="match status" value="1"/>
</dbReference>
<dbReference type="InterPro" id="IPR002885">
    <property type="entry name" value="PPR_rpt"/>
</dbReference>
<dbReference type="AlphaFoldDB" id="A0A1D1ZG93"/>